<dbReference type="SUPFAM" id="SSF50978">
    <property type="entry name" value="WD40 repeat-like"/>
    <property type="match status" value="2"/>
</dbReference>
<keyword evidence="1 3" id="KW-0853">WD repeat</keyword>
<dbReference type="Pfam" id="PF00400">
    <property type="entry name" value="WD40"/>
    <property type="match status" value="4"/>
</dbReference>
<dbReference type="SMART" id="SM00320">
    <property type="entry name" value="WD40"/>
    <property type="match status" value="9"/>
</dbReference>
<dbReference type="Proteomes" id="UP001363151">
    <property type="component" value="Unassembled WGS sequence"/>
</dbReference>
<evidence type="ECO:0000256" key="4">
    <source>
        <dbReference type="SAM" id="MobiDB-lite"/>
    </source>
</evidence>
<dbReference type="InterPro" id="IPR001680">
    <property type="entry name" value="WD40_rpt"/>
</dbReference>
<evidence type="ECO:0000256" key="1">
    <source>
        <dbReference type="ARBA" id="ARBA00022574"/>
    </source>
</evidence>
<keyword evidence="6" id="KW-1185">Reference proteome</keyword>
<feature type="repeat" description="WD" evidence="3">
    <location>
        <begin position="156"/>
        <end position="197"/>
    </location>
</feature>
<dbReference type="PROSITE" id="PS50294">
    <property type="entry name" value="WD_REPEATS_REGION"/>
    <property type="match status" value="2"/>
</dbReference>
<keyword evidence="2" id="KW-0677">Repeat</keyword>
<protein>
    <submittedName>
        <fullName evidence="5">WD repeat-containing protein</fullName>
    </submittedName>
</protein>
<name>A0ABR1G625_AURAN</name>
<accession>A0ABR1G625</accession>
<gene>
    <name evidence="5" type="ORF">SO694_00041027</name>
</gene>
<dbReference type="PROSITE" id="PS00678">
    <property type="entry name" value="WD_REPEATS_1"/>
    <property type="match status" value="3"/>
</dbReference>
<dbReference type="InterPro" id="IPR015943">
    <property type="entry name" value="WD40/YVTN_repeat-like_dom_sf"/>
</dbReference>
<evidence type="ECO:0000313" key="5">
    <source>
        <dbReference type="EMBL" id="KAK7248766.1"/>
    </source>
</evidence>
<evidence type="ECO:0000256" key="3">
    <source>
        <dbReference type="PROSITE-ProRule" id="PRU00221"/>
    </source>
</evidence>
<feature type="repeat" description="WD" evidence="3">
    <location>
        <begin position="680"/>
        <end position="718"/>
    </location>
</feature>
<feature type="region of interest" description="Disordered" evidence="4">
    <location>
        <begin position="1"/>
        <end position="54"/>
    </location>
</feature>
<dbReference type="InterPro" id="IPR036322">
    <property type="entry name" value="WD40_repeat_dom_sf"/>
</dbReference>
<proteinExistence type="predicted"/>
<dbReference type="PANTHER" id="PTHR13720">
    <property type="entry name" value="WD-40 REPEAT PROTEIN"/>
    <property type="match status" value="1"/>
</dbReference>
<dbReference type="InterPro" id="IPR050630">
    <property type="entry name" value="WD_repeat_EMAP"/>
</dbReference>
<sequence length="718" mass="76255">MSARSARGGGTGRSGGYTKDELFGGSPGRGPASGRDEGKAGEGKDEGKDGGDVFDGPLELEHVIGFTGASPRTFLALPGARERFVKAMGSIAVLGDLDDPHAQKLLRAHDEPISALATSVDGSLLASGQVGSTHIPGFAAPVVVWDRVSERALFKLRGITQRVNILEFSDDMRFLAACGEDCVLYVWDATSGEVVFGKRYAKRLSLFQWIGAMDRGRRRVYRLATAVTGVAEVEHGELSFDATRQQWQLASAPVVMPAAGMAREYKCSALATYPSPDGGEPEKYLLAGTMEGDLLARSGGVYRASVPICTGGLLALALKPGGGADGRPAVFAGGGDGVVRRVDGYDMRWRLTDEAAVDGAVVAMSFVDGGDELLVGTDSGRTYRLLAGDLGQPASPLTVSHVGVPRDVAFGARADVFASCASDGEVVVWDLSTYDAIATTKRACAAPKGRPADAAERPRRVAQFGDGATCLAWVTDVAVVAGYGDCHVRCFSAADGALEWAIPTAHRRPVSAIACHVEQKLAYLVTGSEDGSVRVWNLSTREVMMQFAEHHKGVTGLVVDAADPRLFHSGGLDCAVFTHDLRSEKRTVSHMMREGAFTGLSQRKDSERELITCDANGRVLFWDCDVPEPILGVSVDGTTVACVAVSPSGRYFVLCRDEMLTIFELDANSATAHPKPIAEGWAHSANVTKVQWSPDERQLVSIGADSCICIWNFFGTSD</sequence>
<evidence type="ECO:0000313" key="6">
    <source>
        <dbReference type="Proteomes" id="UP001363151"/>
    </source>
</evidence>
<evidence type="ECO:0000256" key="2">
    <source>
        <dbReference type="ARBA" id="ARBA00022737"/>
    </source>
</evidence>
<feature type="repeat" description="WD" evidence="3">
    <location>
        <begin position="503"/>
        <end position="546"/>
    </location>
</feature>
<comment type="caution">
    <text evidence="5">The sequence shown here is derived from an EMBL/GenBank/DDBJ whole genome shotgun (WGS) entry which is preliminary data.</text>
</comment>
<dbReference type="EMBL" id="JBBJCI010000086">
    <property type="protein sequence ID" value="KAK7248766.1"/>
    <property type="molecule type" value="Genomic_DNA"/>
</dbReference>
<dbReference type="InterPro" id="IPR019775">
    <property type="entry name" value="WD40_repeat_CS"/>
</dbReference>
<dbReference type="Gene3D" id="2.130.10.10">
    <property type="entry name" value="YVTN repeat-like/Quinoprotein amine dehydrogenase"/>
    <property type="match status" value="4"/>
</dbReference>
<reference evidence="5 6" key="1">
    <citation type="submission" date="2024-03" db="EMBL/GenBank/DDBJ databases">
        <title>Aureococcus anophagefferens CCMP1851 and Kratosvirus quantuckense: Draft genome of a second virus-susceptible host strain in the model system.</title>
        <authorList>
            <person name="Chase E."/>
            <person name="Truchon A.R."/>
            <person name="Schepens W."/>
            <person name="Wilhelm S.W."/>
        </authorList>
    </citation>
    <scope>NUCLEOTIDE SEQUENCE [LARGE SCALE GENOMIC DNA]</scope>
    <source>
        <strain evidence="5 6">CCMP1851</strain>
    </source>
</reference>
<dbReference type="PANTHER" id="PTHR13720:SF53">
    <property type="entry name" value="ANAPHASE-PROMOTING COMPLEX SUBUNIT 4 WD40 DOMAIN-CONTAINING PROTEIN"/>
    <property type="match status" value="1"/>
</dbReference>
<dbReference type="PROSITE" id="PS50082">
    <property type="entry name" value="WD_REPEATS_2"/>
    <property type="match status" value="4"/>
</dbReference>
<feature type="repeat" description="WD" evidence="3">
    <location>
        <begin position="398"/>
        <end position="439"/>
    </location>
</feature>
<organism evidence="5 6">
    <name type="scientific">Aureococcus anophagefferens</name>
    <name type="common">Harmful bloom alga</name>
    <dbReference type="NCBI Taxonomy" id="44056"/>
    <lineage>
        <taxon>Eukaryota</taxon>
        <taxon>Sar</taxon>
        <taxon>Stramenopiles</taxon>
        <taxon>Ochrophyta</taxon>
        <taxon>Pelagophyceae</taxon>
        <taxon>Pelagomonadales</taxon>
        <taxon>Pelagomonadaceae</taxon>
        <taxon>Aureococcus</taxon>
    </lineage>
</organism>
<feature type="compositionally biased region" description="Basic and acidic residues" evidence="4">
    <location>
        <begin position="34"/>
        <end position="51"/>
    </location>
</feature>